<dbReference type="PROSITE" id="PS50240">
    <property type="entry name" value="TRYPSIN_DOM"/>
    <property type="match status" value="1"/>
</dbReference>
<dbReference type="FunFam" id="2.40.10.10:FF:000003">
    <property type="entry name" value="Transmembrane serine protease 3"/>
    <property type="match status" value="1"/>
</dbReference>
<keyword evidence="8" id="KW-1185">Reference proteome</keyword>
<dbReference type="InParanoid" id="A0A6J2Y152"/>
<dbReference type="Pfam" id="PF00089">
    <property type="entry name" value="Trypsin"/>
    <property type="match status" value="1"/>
</dbReference>
<dbReference type="InterPro" id="IPR009003">
    <property type="entry name" value="Peptidase_S1_PA"/>
</dbReference>
<dbReference type="InterPro" id="IPR001254">
    <property type="entry name" value="Trypsin_dom"/>
</dbReference>
<dbReference type="PRINTS" id="PR00722">
    <property type="entry name" value="CHYMOTRYPSIN"/>
</dbReference>
<dbReference type="InterPro" id="IPR043504">
    <property type="entry name" value="Peptidase_S1_PA_chymotrypsin"/>
</dbReference>
<dbReference type="PANTHER" id="PTHR24252">
    <property type="entry name" value="ACROSIN-RELATED"/>
    <property type="match status" value="1"/>
</dbReference>
<sequence length="307" mass="33754">MYLFIQKSALILTVNVFLLNLKAVPYDCAKVAKSGYPKFPVPECSCGKRSVAWHPTREPRIVGGEEPPYGAVPWQVSLEYRGKHRCGGVLISKRIVLTAGHCYTENMIVVAGTHEHRYFNSIESTVNRQSLKVLDGFVHPDFRKLGPYSHDIALLILAEPGFKFNDNVKPACLTQETPTPGTWCEISGWGSQDARSPGKISPILKSAAVPILSLDTCRKEGVYGGRYQSILDSMICAGHLKGGIDACGGDSGSPLICQNHGRYEVVGLVSWGDGCAKKDRPGVYTNVPNFLTWIRETAINNNIRYEI</sequence>
<dbReference type="GO" id="GO:0006508">
    <property type="term" value="P:proteolysis"/>
    <property type="evidence" value="ECO:0007669"/>
    <property type="project" value="UniProtKB-KW"/>
</dbReference>
<accession>A0A6J2Y152</accession>
<evidence type="ECO:0000256" key="3">
    <source>
        <dbReference type="ARBA" id="ARBA00022825"/>
    </source>
</evidence>
<dbReference type="CDD" id="cd00190">
    <property type="entry name" value="Tryp_SPc"/>
    <property type="match status" value="1"/>
</dbReference>
<proteinExistence type="predicted"/>
<dbReference type="Proteomes" id="UP000504635">
    <property type="component" value="Unplaced"/>
</dbReference>
<dbReference type="SMART" id="SM00020">
    <property type="entry name" value="Tryp_SPc"/>
    <property type="match status" value="1"/>
</dbReference>
<dbReference type="GO" id="GO:0004252">
    <property type="term" value="F:serine-type endopeptidase activity"/>
    <property type="evidence" value="ECO:0007669"/>
    <property type="project" value="InterPro"/>
</dbReference>
<evidence type="ECO:0000313" key="9">
    <source>
        <dbReference type="RefSeq" id="XP_030756654.1"/>
    </source>
</evidence>
<dbReference type="PROSITE" id="PS00134">
    <property type="entry name" value="TRYPSIN_HIS"/>
    <property type="match status" value="1"/>
</dbReference>
<evidence type="ECO:0000256" key="6">
    <source>
        <dbReference type="SAM" id="SignalP"/>
    </source>
</evidence>
<dbReference type="OrthoDB" id="5979691at2759"/>
<protein>
    <submittedName>
        <fullName evidence="9">Transmembrane protease serine 3-like</fullName>
    </submittedName>
</protein>
<keyword evidence="3 5" id="KW-0720">Serine protease</keyword>
<dbReference type="InterPro" id="IPR033116">
    <property type="entry name" value="TRYPSIN_SER"/>
</dbReference>
<keyword evidence="6" id="KW-0732">Signal</keyword>
<feature type="chain" id="PRO_5026963276" evidence="6">
    <location>
        <begin position="24"/>
        <end position="307"/>
    </location>
</feature>
<evidence type="ECO:0000256" key="5">
    <source>
        <dbReference type="RuleBase" id="RU363034"/>
    </source>
</evidence>
<gene>
    <name evidence="9" type="primary">LOC115882599</name>
</gene>
<evidence type="ECO:0000256" key="2">
    <source>
        <dbReference type="ARBA" id="ARBA00022801"/>
    </source>
</evidence>
<dbReference type="AlphaFoldDB" id="A0A6J2Y152"/>
<dbReference type="SUPFAM" id="SSF50494">
    <property type="entry name" value="Trypsin-like serine proteases"/>
    <property type="match status" value="1"/>
</dbReference>
<evidence type="ECO:0000256" key="1">
    <source>
        <dbReference type="ARBA" id="ARBA00022670"/>
    </source>
</evidence>
<dbReference type="KEGG" id="soy:115882599"/>
<dbReference type="PANTHER" id="PTHR24252:SF7">
    <property type="entry name" value="HYALIN"/>
    <property type="match status" value="1"/>
</dbReference>
<keyword evidence="4" id="KW-1015">Disulfide bond</keyword>
<keyword evidence="1 5" id="KW-0645">Protease</keyword>
<keyword evidence="2 5" id="KW-0378">Hydrolase</keyword>
<dbReference type="InterPro" id="IPR001314">
    <property type="entry name" value="Peptidase_S1A"/>
</dbReference>
<name>A0A6J2Y152_SITOR</name>
<organism evidence="8 9">
    <name type="scientific">Sitophilus oryzae</name>
    <name type="common">Rice weevil</name>
    <name type="synonym">Curculio oryzae</name>
    <dbReference type="NCBI Taxonomy" id="7048"/>
    <lineage>
        <taxon>Eukaryota</taxon>
        <taxon>Metazoa</taxon>
        <taxon>Ecdysozoa</taxon>
        <taxon>Arthropoda</taxon>
        <taxon>Hexapoda</taxon>
        <taxon>Insecta</taxon>
        <taxon>Pterygota</taxon>
        <taxon>Neoptera</taxon>
        <taxon>Endopterygota</taxon>
        <taxon>Coleoptera</taxon>
        <taxon>Polyphaga</taxon>
        <taxon>Cucujiformia</taxon>
        <taxon>Curculionidae</taxon>
        <taxon>Dryophthorinae</taxon>
        <taxon>Sitophilus</taxon>
    </lineage>
</organism>
<evidence type="ECO:0000256" key="4">
    <source>
        <dbReference type="ARBA" id="ARBA00023157"/>
    </source>
</evidence>
<dbReference type="RefSeq" id="XP_030756654.1">
    <property type="nucleotide sequence ID" value="XM_030900794.1"/>
</dbReference>
<dbReference type="Gene3D" id="2.40.10.10">
    <property type="entry name" value="Trypsin-like serine proteases"/>
    <property type="match status" value="1"/>
</dbReference>
<evidence type="ECO:0000259" key="7">
    <source>
        <dbReference type="PROSITE" id="PS50240"/>
    </source>
</evidence>
<feature type="signal peptide" evidence="6">
    <location>
        <begin position="1"/>
        <end position="23"/>
    </location>
</feature>
<evidence type="ECO:0000313" key="8">
    <source>
        <dbReference type="Proteomes" id="UP000504635"/>
    </source>
</evidence>
<feature type="domain" description="Peptidase S1" evidence="7">
    <location>
        <begin position="61"/>
        <end position="299"/>
    </location>
</feature>
<reference evidence="9" key="1">
    <citation type="submission" date="2025-08" db="UniProtKB">
        <authorList>
            <consortium name="RefSeq"/>
        </authorList>
    </citation>
    <scope>IDENTIFICATION</scope>
    <source>
        <tissue evidence="9">Gonads</tissue>
    </source>
</reference>
<dbReference type="InterPro" id="IPR018114">
    <property type="entry name" value="TRYPSIN_HIS"/>
</dbReference>
<dbReference type="PROSITE" id="PS00135">
    <property type="entry name" value="TRYPSIN_SER"/>
    <property type="match status" value="1"/>
</dbReference>
<dbReference type="GeneID" id="115882599"/>